<reference evidence="1 2" key="1">
    <citation type="submission" date="2019-10" db="EMBL/GenBank/DDBJ databases">
        <title>Paraburkholderia sp. isolated from nodules of Mimosa pudica from Brazilian Atlantic Forest soils.</title>
        <authorList>
            <person name="Paulitsch F."/>
            <person name="Hungria M."/>
            <person name="Dall'Agnol R."/>
        </authorList>
    </citation>
    <scope>NUCLEOTIDE SEQUENCE [LARGE SCALE GENOMIC DNA]</scope>
    <source>
        <strain evidence="1 2">CNPSo 3157</strain>
    </source>
</reference>
<dbReference type="RefSeq" id="WP_152758171.1">
    <property type="nucleotide sequence ID" value="NZ_WHNP01000009.1"/>
</dbReference>
<dbReference type="Proteomes" id="UP000484381">
    <property type="component" value="Unassembled WGS sequence"/>
</dbReference>
<evidence type="ECO:0000313" key="1">
    <source>
        <dbReference type="EMBL" id="MPW17638.1"/>
    </source>
</evidence>
<protein>
    <submittedName>
        <fullName evidence="1">Uncharacterized protein</fullName>
    </submittedName>
</protein>
<dbReference type="EMBL" id="WHNP01000009">
    <property type="protein sequence ID" value="MPW17638.1"/>
    <property type="molecule type" value="Genomic_DNA"/>
</dbReference>
<name>A0A7X1TFS8_9BURK</name>
<dbReference type="AlphaFoldDB" id="A0A7X1TFS8"/>
<sequence>MSPTITFATQNTEAGFSNLLAMVPCVGVALAGAVGTMTTMEASTALTLVDSCSSVQLAAATASARDIDLMWSPA</sequence>
<accession>A0A7X1TFS8</accession>
<organism evidence="1 2">
    <name type="scientific">Paraburkholderia franconis</name>
    <dbReference type="NCBI Taxonomy" id="2654983"/>
    <lineage>
        <taxon>Bacteria</taxon>
        <taxon>Pseudomonadati</taxon>
        <taxon>Pseudomonadota</taxon>
        <taxon>Betaproteobacteria</taxon>
        <taxon>Burkholderiales</taxon>
        <taxon>Burkholderiaceae</taxon>
        <taxon>Paraburkholderia</taxon>
    </lineage>
</organism>
<evidence type="ECO:0000313" key="2">
    <source>
        <dbReference type="Proteomes" id="UP000484381"/>
    </source>
</evidence>
<keyword evidence="2" id="KW-1185">Reference proteome</keyword>
<proteinExistence type="predicted"/>
<comment type="caution">
    <text evidence="1">The sequence shown here is derived from an EMBL/GenBank/DDBJ whole genome shotgun (WGS) entry which is preliminary data.</text>
</comment>
<gene>
    <name evidence="1" type="ORF">GCT13_12030</name>
</gene>